<proteinExistence type="predicted"/>
<comment type="caution">
    <text evidence="4">The sequence shown here is derived from an EMBL/GenBank/DDBJ whole genome shotgun (WGS) entry which is preliminary data.</text>
</comment>
<gene>
    <name evidence="4" type="ORF">BEN49_02080</name>
</gene>
<evidence type="ECO:0000256" key="2">
    <source>
        <dbReference type="SAM" id="MobiDB-lite"/>
    </source>
</evidence>
<accession>A0A1G1SYB6</accession>
<feature type="coiled-coil region" evidence="1">
    <location>
        <begin position="241"/>
        <end position="268"/>
    </location>
</feature>
<dbReference type="AlphaFoldDB" id="A0A1G1SYB6"/>
<keyword evidence="3" id="KW-1133">Transmembrane helix</keyword>
<keyword evidence="1" id="KW-0175">Coiled coil</keyword>
<keyword evidence="3" id="KW-0812">Transmembrane</keyword>
<evidence type="ECO:0000256" key="1">
    <source>
        <dbReference type="SAM" id="Coils"/>
    </source>
</evidence>
<keyword evidence="5" id="KW-1185">Reference proteome</keyword>
<dbReference type="EMBL" id="MDZA01000415">
    <property type="protein sequence ID" value="OGX83600.1"/>
    <property type="molecule type" value="Genomic_DNA"/>
</dbReference>
<protein>
    <recommendedName>
        <fullName evidence="6">PhnA-like protein</fullName>
    </recommendedName>
</protein>
<evidence type="ECO:0000256" key="3">
    <source>
        <dbReference type="SAM" id="Phobius"/>
    </source>
</evidence>
<evidence type="ECO:0000313" key="4">
    <source>
        <dbReference type="EMBL" id="OGX83600.1"/>
    </source>
</evidence>
<reference evidence="4 5" key="1">
    <citation type="submission" date="2016-08" db="EMBL/GenBank/DDBJ databases">
        <title>Hymenobacter coccineus sp. nov., Hymenobacter lapidarius sp. nov. and Hymenobacter glacialis sp. nov., isolated from Antarctic soil.</title>
        <authorList>
            <person name="Sedlacek I."/>
            <person name="Kralova S."/>
            <person name="Kyrova K."/>
            <person name="Maslanova I."/>
            <person name="Stankova E."/>
            <person name="Vrbovska V."/>
            <person name="Nemec M."/>
            <person name="Bartak M."/>
            <person name="Svec P."/>
            <person name="Busse H.-J."/>
            <person name="Pantucek R."/>
        </authorList>
    </citation>
    <scope>NUCLEOTIDE SEQUENCE [LARGE SCALE GENOMIC DNA]</scope>
    <source>
        <strain evidence="4 5">CCM 8649</strain>
    </source>
</reference>
<evidence type="ECO:0000313" key="5">
    <source>
        <dbReference type="Proteomes" id="UP000177506"/>
    </source>
</evidence>
<keyword evidence="3" id="KW-0472">Membrane</keyword>
<feature type="transmembrane region" description="Helical" evidence="3">
    <location>
        <begin position="48"/>
        <end position="67"/>
    </location>
</feature>
<sequence length="312" mass="31585">MSWGAVFAGALLALVTQLGLGLLGAGIGLSTVDPMQEQNPVSGLGTGAIIWYGLSTLVALYVGGMVAGRLAGAPRRVDGLLHGLLSWGLVTLFTFYLLTTAVGGIISGVGGVAGRALTAAGSGIAAVAPGAGDAIKGELKEQGIDLNDVKREARLLLNQTGKADLQPGALEGQARAAGRTAKAEAEQSAANPQDAGNNFDQLIDNLTSKADNIGNAADRDAAVNVVMKRTGKTRAESEQVVDNWISTAKQAQAKLKETKDAAARKAREAGDAAASGLSKAAIFAFIGMVLGAAAAGFGGRQATPDERLVVRA</sequence>
<feature type="region of interest" description="Disordered" evidence="2">
    <location>
        <begin position="176"/>
        <end position="196"/>
    </location>
</feature>
<evidence type="ECO:0008006" key="6">
    <source>
        <dbReference type="Google" id="ProtNLM"/>
    </source>
</evidence>
<organism evidence="4 5">
    <name type="scientific">Hymenobacter coccineus</name>
    <dbReference type="NCBI Taxonomy" id="1908235"/>
    <lineage>
        <taxon>Bacteria</taxon>
        <taxon>Pseudomonadati</taxon>
        <taxon>Bacteroidota</taxon>
        <taxon>Cytophagia</taxon>
        <taxon>Cytophagales</taxon>
        <taxon>Hymenobacteraceae</taxon>
        <taxon>Hymenobacter</taxon>
    </lineage>
</organism>
<feature type="transmembrane region" description="Helical" evidence="3">
    <location>
        <begin position="79"/>
        <end position="98"/>
    </location>
</feature>
<dbReference type="Proteomes" id="UP000177506">
    <property type="component" value="Unassembled WGS sequence"/>
</dbReference>
<name>A0A1G1SYB6_9BACT</name>